<dbReference type="AlphaFoldDB" id="A0AAD5QGD0"/>
<sequence>MVVHSDKDEVEIFCTDRESSSEKTSKIFKKALYHITDFDNAFFCQRMLQRIKSYNHFEQHLGYTKVEIIKNTVKIIIHYAPNFVQIVQPAIIIDTSAGRGIV</sequence>
<reference evidence="1" key="1">
    <citation type="submission" date="2021-06" db="EMBL/GenBank/DDBJ databases">
        <title>Parelaphostrongylus tenuis whole genome reference sequence.</title>
        <authorList>
            <person name="Garwood T.J."/>
            <person name="Larsen P.A."/>
            <person name="Fountain-Jones N.M."/>
            <person name="Garbe J.R."/>
            <person name="Macchietto M.G."/>
            <person name="Kania S.A."/>
            <person name="Gerhold R.W."/>
            <person name="Richards J.E."/>
            <person name="Wolf T.M."/>
        </authorList>
    </citation>
    <scope>NUCLEOTIDE SEQUENCE</scope>
    <source>
        <strain evidence="1">MNPRO001-30</strain>
        <tissue evidence="1">Meninges</tissue>
    </source>
</reference>
<evidence type="ECO:0000313" key="2">
    <source>
        <dbReference type="Proteomes" id="UP001196413"/>
    </source>
</evidence>
<comment type="caution">
    <text evidence="1">The sequence shown here is derived from an EMBL/GenBank/DDBJ whole genome shotgun (WGS) entry which is preliminary data.</text>
</comment>
<keyword evidence="2" id="KW-1185">Reference proteome</keyword>
<dbReference type="Proteomes" id="UP001196413">
    <property type="component" value="Unassembled WGS sequence"/>
</dbReference>
<gene>
    <name evidence="1" type="ORF">KIN20_003728</name>
</gene>
<protein>
    <submittedName>
        <fullName evidence="1">Uncharacterized protein</fullName>
    </submittedName>
</protein>
<accession>A0AAD5QGD0</accession>
<proteinExistence type="predicted"/>
<dbReference type="EMBL" id="JAHQIW010000505">
    <property type="protein sequence ID" value="KAJ1348429.1"/>
    <property type="molecule type" value="Genomic_DNA"/>
</dbReference>
<evidence type="ECO:0000313" key="1">
    <source>
        <dbReference type="EMBL" id="KAJ1348429.1"/>
    </source>
</evidence>
<name>A0AAD5QGD0_PARTN</name>
<organism evidence="1 2">
    <name type="scientific">Parelaphostrongylus tenuis</name>
    <name type="common">Meningeal worm</name>
    <dbReference type="NCBI Taxonomy" id="148309"/>
    <lineage>
        <taxon>Eukaryota</taxon>
        <taxon>Metazoa</taxon>
        <taxon>Ecdysozoa</taxon>
        <taxon>Nematoda</taxon>
        <taxon>Chromadorea</taxon>
        <taxon>Rhabditida</taxon>
        <taxon>Rhabditina</taxon>
        <taxon>Rhabditomorpha</taxon>
        <taxon>Strongyloidea</taxon>
        <taxon>Metastrongylidae</taxon>
        <taxon>Parelaphostrongylus</taxon>
    </lineage>
</organism>